<keyword evidence="3" id="KW-0808">Transferase</keyword>
<dbReference type="Pfam" id="PF02450">
    <property type="entry name" value="LCAT"/>
    <property type="match status" value="1"/>
</dbReference>
<evidence type="ECO:0000313" key="4">
    <source>
        <dbReference type="Proteomes" id="UP000199440"/>
    </source>
</evidence>
<dbReference type="GO" id="GO:0008374">
    <property type="term" value="F:O-acyltransferase activity"/>
    <property type="evidence" value="ECO:0007669"/>
    <property type="project" value="InterPro"/>
</dbReference>
<dbReference type="GO" id="GO:0006629">
    <property type="term" value="P:lipid metabolic process"/>
    <property type="evidence" value="ECO:0007669"/>
    <property type="project" value="InterPro"/>
</dbReference>
<name>A0A1G9RAP3_9FLAO</name>
<dbReference type="InterPro" id="IPR046880">
    <property type="entry name" value="TPR-S"/>
</dbReference>
<dbReference type="Proteomes" id="UP000199440">
    <property type="component" value="Unassembled WGS sequence"/>
</dbReference>
<gene>
    <name evidence="3" type="ORF">SAMN04488514_10657</name>
</gene>
<dbReference type="InterPro" id="IPR055803">
    <property type="entry name" value="DUF7379"/>
</dbReference>
<evidence type="ECO:0000259" key="2">
    <source>
        <dbReference type="Pfam" id="PF24096"/>
    </source>
</evidence>
<dbReference type="OrthoDB" id="869379at2"/>
<keyword evidence="4" id="KW-1185">Reference proteome</keyword>
<evidence type="ECO:0000259" key="1">
    <source>
        <dbReference type="Pfam" id="PF12770"/>
    </source>
</evidence>
<dbReference type="STRING" id="192904.SAMN04488514_10657"/>
<keyword evidence="3" id="KW-0012">Acyltransferase</keyword>
<dbReference type="InterPro" id="IPR029058">
    <property type="entry name" value="AB_hydrolase_fold"/>
</dbReference>
<protein>
    <submittedName>
        <fullName evidence="3">Lecithin:cholesterol acyltransferase</fullName>
    </submittedName>
</protein>
<dbReference type="EMBL" id="FNGV01000006">
    <property type="protein sequence ID" value="SDM20298.1"/>
    <property type="molecule type" value="Genomic_DNA"/>
</dbReference>
<dbReference type="Pfam" id="PF20308">
    <property type="entry name" value="TPR-S"/>
    <property type="match status" value="1"/>
</dbReference>
<accession>A0A1G9RAP3</accession>
<dbReference type="InterPro" id="IPR003386">
    <property type="entry name" value="LACT/PDAT_acylTrfase"/>
</dbReference>
<organism evidence="3 4">
    <name type="scientific">Kriegella aquimaris</name>
    <dbReference type="NCBI Taxonomy" id="192904"/>
    <lineage>
        <taxon>Bacteria</taxon>
        <taxon>Pseudomonadati</taxon>
        <taxon>Bacteroidota</taxon>
        <taxon>Flavobacteriia</taxon>
        <taxon>Flavobacteriales</taxon>
        <taxon>Flavobacteriaceae</taxon>
        <taxon>Kriegella</taxon>
    </lineage>
</organism>
<dbReference type="Pfam" id="PF24096">
    <property type="entry name" value="DUF7379"/>
    <property type="match status" value="1"/>
</dbReference>
<evidence type="ECO:0000313" key="3">
    <source>
        <dbReference type="EMBL" id="SDM20298.1"/>
    </source>
</evidence>
<reference evidence="3 4" key="1">
    <citation type="submission" date="2016-10" db="EMBL/GenBank/DDBJ databases">
        <authorList>
            <person name="de Groot N.N."/>
        </authorList>
    </citation>
    <scope>NUCLEOTIDE SEQUENCE [LARGE SCALE GENOMIC DNA]</scope>
    <source>
        <strain evidence="3 4">DSM 19886</strain>
    </source>
</reference>
<dbReference type="InterPro" id="IPR024983">
    <property type="entry name" value="CHAT_dom"/>
</dbReference>
<dbReference type="RefSeq" id="WP_089889959.1">
    <property type="nucleotide sequence ID" value="NZ_FNGV01000006.1"/>
</dbReference>
<sequence length="1816" mass="203211">MKPIEKLIVFGTKQAIVADESTGQKEGVAYDLTGSTRDAENQHDIGLKNNDKLLEFELEDGTTWMCDASTLHEVYPELDPALRPAGKRDSDTETFVLPSTVDAPATERGIVGKIAVKILRVFVKKAFEKAIDLGVKKIALKLEDKHLQYGITEKSELWHEIVDKEGAIKKDAAIFTVDKDFKFHIFKDTVASSKPYFLFIHGTNSDTRGAFIDLQSSAVWSTLHDIYGNNVIAFQHRTLTKSPLENTAELAALLPNNIELHILSHSRGGLIGDILNRYSSNTDAPAGFNNIHTDLLEKEEDRENDIANIYALNALFKEKKIKITKFIRVACPAAGTKLASKRLDHILNVFFNLFGGVFGDILKELLSAAVDSKDNVDVLPGLEAMNPESPFIKILNDPYPKNAIDGKPLAVISGNGRVSFSGQGLLTILGKLFYWQRNDLVVNTDSMYLGVKRKNNIQYFFDQGADVNHVKYFANSKTCEAIELVLKTDEGEAIPGFTSVKQYAVPATDRAIIEHGELPPQPGIPTGNKPIVILLPGIMGSNLTQGDKEIWLNYGHALVGGLMDLKYTLVDEIRADSIVKTSYYKLYKWLSGKYDVVIFPFDWRKPLSESTKALNQKITSLMGHGQPIKIIGHSMGGVLVRDFMVYHRDTWQKLNASKDFRLIFLGAPLGGSHRILTVLFGQDNIIKNLAKLDLFHTKKGLLKMFSKFPGILSLLPLTTDSKNDFTKLKTWTDMRDAFNKPDWPLPDEHDLKIFKEYRDKVLKDWKNLDDYTNISYIAGKDKMTPCGYHLDDVAPTELYFLYTGQGDQSVTWESGIPKELNENSVYYTRVSHGALANDTSIFNGIEEVLSKGQTKLLRNTKPMVRGDEKIFRAEPDIDFDLSETGLTETVLGLRHETEPVGSQIPITVSISNGDLRYASYPILAGHFLNDGILNAEIAIDNYLKGSLRSKHNLGLYPGEIGSNAIFKKMEDSDFKGAIILGMGEPDQLTSFQLARSVEQGVLNYLLDLRGQKAPTNGIGIASLVISSGYGGLSIESSMMATISGVNRANEKIKTLSSTDYGTIQHIEFVELYADKALNCLYALNQIAQRADTATNIILGSKKIKQLLGSRKRIPLDVTEDWWNRITVKHKKVNKDSGELESMVFGASTSDSREEENEIYSSTPLINQFIAEVSTNNQWSSCTAKTLFELLIPNQLKDKLKRKGNISWVLDTKTASYPWELLQDSAANAKPLCVNSGMIRQLSISQYRHSIKRVSEHKALIVADPILNKYIGQLPGAREEGQMVKELLDRSGYPVNDLIGSNASTIIRELFCKDYSIIHLAGHGVYKPKSPKESGMVIGKELFLTVFEIQQMPIVPELVFVNCCHLGYSNNEDEQLYQNRYKLAANIGTELIRIGVKAVIAAGWAVNDNAALEFANVFYEHILDGKTFGDAVKVARGNVYAKFPETNTWGAYQCYGDPFFKLKTSAKSIWSPSYIVPEEAEIHLDNLLNHLQMGTTAKKEALDELLTIMKAVSEHDNFKTPAIREKEARIYQELAMYTEAIEKFEELLCTEKADFSFSCMETYCNTRIKRIVRDIFENKVNDDALEEGYQKTESVINDLKVLLSTGQTAERQNLLGSAYKRLAMLAPDEAKRTRAYKTAIAHYEMAYAKKTNNNKIYSLSNSIEIAALLNLSNSVKPGGDFTVDKMSYRLRSFDESKKLLEEHRNKLIAQTENYSLDYWNMVALLNIDLCLLLFETKTDSVQWNELEDNFKVIWKKAGSEAKKIAELEHLQFLIHALNKAKGKSTSFSPIGNSISKDKLTIYIAELRSALNAASANK</sequence>
<proteinExistence type="predicted"/>
<dbReference type="SUPFAM" id="SSF53474">
    <property type="entry name" value="alpha/beta-Hydrolases"/>
    <property type="match status" value="2"/>
</dbReference>
<dbReference type="PANTHER" id="PTHR11440">
    <property type="entry name" value="LECITHIN-CHOLESTEROL ACYLTRANSFERASE-RELATED"/>
    <property type="match status" value="1"/>
</dbReference>
<dbReference type="Gene3D" id="3.40.50.1820">
    <property type="entry name" value="alpha/beta hydrolase"/>
    <property type="match status" value="2"/>
</dbReference>
<dbReference type="Pfam" id="PF12770">
    <property type="entry name" value="CHAT"/>
    <property type="match status" value="1"/>
</dbReference>
<feature type="domain" description="CHAT" evidence="1">
    <location>
        <begin position="1182"/>
        <end position="1456"/>
    </location>
</feature>
<feature type="domain" description="DUF7379" evidence="2">
    <location>
        <begin position="198"/>
        <end position="280"/>
    </location>
</feature>